<dbReference type="OrthoDB" id="3225366at2759"/>
<reference evidence="4" key="1">
    <citation type="journal article" date="2014" name="Proc. Natl. Acad. Sci. U.S.A.">
        <title>Extensive sampling of basidiomycete genomes demonstrates inadequacy of the white-rot/brown-rot paradigm for wood decay fungi.</title>
        <authorList>
            <person name="Riley R."/>
            <person name="Salamov A.A."/>
            <person name="Brown D.W."/>
            <person name="Nagy L.G."/>
            <person name="Floudas D."/>
            <person name="Held B.W."/>
            <person name="Levasseur A."/>
            <person name="Lombard V."/>
            <person name="Morin E."/>
            <person name="Otillar R."/>
            <person name="Lindquist E.A."/>
            <person name="Sun H."/>
            <person name="LaButti K.M."/>
            <person name="Schmutz J."/>
            <person name="Jabbour D."/>
            <person name="Luo H."/>
            <person name="Baker S.E."/>
            <person name="Pisabarro A.G."/>
            <person name="Walton J.D."/>
            <person name="Blanchette R.A."/>
            <person name="Henrissat B."/>
            <person name="Martin F."/>
            <person name="Cullen D."/>
            <person name="Hibbett D.S."/>
            <person name="Grigoriev I.V."/>
        </authorList>
    </citation>
    <scope>NUCLEOTIDE SEQUENCE [LARGE SCALE GENOMIC DNA]</scope>
    <source>
        <strain evidence="4">CBS 339.88</strain>
    </source>
</reference>
<dbReference type="HOGENOM" id="CLU_1026896_0_0_1"/>
<keyword evidence="2" id="KW-0812">Transmembrane</keyword>
<feature type="region of interest" description="Disordered" evidence="1">
    <location>
        <begin position="41"/>
        <end position="68"/>
    </location>
</feature>
<evidence type="ECO:0000313" key="3">
    <source>
        <dbReference type="EMBL" id="KDR77008.1"/>
    </source>
</evidence>
<sequence>MSPTTSTDPSSSHEPLLDNNGDANSIDDTTVNMSTGAIAEGRITAPESSEPCPQAGLGETETRNLPSRQTTVLTRKSTYDAEKGGNYAKIPQSTDLKYELPNAVVGAVVSGLLAAVAAQLLVFFKDNSNYSGDITQQEGAIRFLLASCYAALFLSISATISSFIPIDVLGEIGFRASCQAKELGEIFDNAGTYTTRQDDLLVAFGASQQWNLMLFHWLATFYLGILALIISVLTYVSMEEPLATKIFMGGIVLFTLFPVSYFILLRPVMGK</sequence>
<keyword evidence="4" id="KW-1185">Reference proteome</keyword>
<feature type="compositionally biased region" description="Low complexity" evidence="1">
    <location>
        <begin position="1"/>
        <end position="12"/>
    </location>
</feature>
<feature type="transmembrane region" description="Helical" evidence="2">
    <location>
        <begin position="246"/>
        <end position="265"/>
    </location>
</feature>
<gene>
    <name evidence="3" type="ORF">GALMADRAFT_139036</name>
</gene>
<keyword evidence="2" id="KW-0472">Membrane</keyword>
<feature type="region of interest" description="Disordered" evidence="1">
    <location>
        <begin position="1"/>
        <end position="29"/>
    </location>
</feature>
<protein>
    <submittedName>
        <fullName evidence="3">Uncharacterized protein</fullName>
    </submittedName>
</protein>
<evidence type="ECO:0000256" key="1">
    <source>
        <dbReference type="SAM" id="MobiDB-lite"/>
    </source>
</evidence>
<accession>A0A067TDH0</accession>
<feature type="transmembrane region" description="Helical" evidence="2">
    <location>
        <begin position="214"/>
        <end position="234"/>
    </location>
</feature>
<evidence type="ECO:0000256" key="2">
    <source>
        <dbReference type="SAM" id="Phobius"/>
    </source>
</evidence>
<organism evidence="3 4">
    <name type="scientific">Galerina marginata (strain CBS 339.88)</name>
    <dbReference type="NCBI Taxonomy" id="685588"/>
    <lineage>
        <taxon>Eukaryota</taxon>
        <taxon>Fungi</taxon>
        <taxon>Dikarya</taxon>
        <taxon>Basidiomycota</taxon>
        <taxon>Agaricomycotina</taxon>
        <taxon>Agaricomycetes</taxon>
        <taxon>Agaricomycetidae</taxon>
        <taxon>Agaricales</taxon>
        <taxon>Agaricineae</taxon>
        <taxon>Strophariaceae</taxon>
        <taxon>Galerina</taxon>
    </lineage>
</organism>
<dbReference type="Proteomes" id="UP000027222">
    <property type="component" value="Unassembled WGS sequence"/>
</dbReference>
<evidence type="ECO:0000313" key="4">
    <source>
        <dbReference type="Proteomes" id="UP000027222"/>
    </source>
</evidence>
<dbReference type="EMBL" id="KL142377">
    <property type="protein sequence ID" value="KDR77008.1"/>
    <property type="molecule type" value="Genomic_DNA"/>
</dbReference>
<feature type="transmembrane region" description="Helical" evidence="2">
    <location>
        <begin position="103"/>
        <end position="123"/>
    </location>
</feature>
<proteinExistence type="predicted"/>
<dbReference type="AlphaFoldDB" id="A0A067TDH0"/>
<name>A0A067TDH0_GALM3</name>
<feature type="transmembrane region" description="Helical" evidence="2">
    <location>
        <begin position="143"/>
        <end position="164"/>
    </location>
</feature>
<keyword evidence="2" id="KW-1133">Transmembrane helix</keyword>